<dbReference type="RefSeq" id="WP_039833646.1">
    <property type="nucleotide sequence ID" value="NZ_CP068595.1"/>
</dbReference>
<organism evidence="1 2">
    <name type="scientific">Paenibacillus sonchi</name>
    <dbReference type="NCBI Taxonomy" id="373687"/>
    <lineage>
        <taxon>Bacteria</taxon>
        <taxon>Bacillati</taxon>
        <taxon>Bacillota</taxon>
        <taxon>Bacilli</taxon>
        <taxon>Bacillales</taxon>
        <taxon>Paenibacillaceae</taxon>
        <taxon>Paenibacillus</taxon>
        <taxon>Paenibacillus sonchi group</taxon>
    </lineage>
</organism>
<sequence length="149" mass="16923">MSISASINIHLGERSGANLSLPDLFQSFVNEGWDYINSNGEVTILPLGDVDDFDWTSTVLNNDSLFDILKRKREQKEIIGVELMRADSEVGCELLIFNRTHMMFSLTVARKKIKAGGDIDITDFSWYLGSILPVFKNFQIEQIKCEQMI</sequence>
<evidence type="ECO:0000313" key="2">
    <source>
        <dbReference type="Proteomes" id="UP000595841"/>
    </source>
</evidence>
<protein>
    <submittedName>
        <fullName evidence="1">Uncharacterized protein</fullName>
    </submittedName>
</protein>
<accession>A0A974PDS2</accession>
<reference evidence="1 2" key="1">
    <citation type="submission" date="2021-01" db="EMBL/GenBank/DDBJ databases">
        <title>Whole genome sequence of Paenibacillus sonchi LMG 24727 for comparative genomics.</title>
        <authorList>
            <person name="Lee G."/>
            <person name="Kim M.-J."/>
            <person name="Lim K."/>
            <person name="Shin J.-H."/>
        </authorList>
    </citation>
    <scope>NUCLEOTIDE SEQUENCE [LARGE SCALE GENOMIC DNA]</scope>
    <source>
        <strain evidence="1 2">LMG 24727</strain>
    </source>
</reference>
<dbReference type="KEGG" id="pson:JI735_02040"/>
<evidence type="ECO:0000313" key="1">
    <source>
        <dbReference type="EMBL" id="QQZ61568.1"/>
    </source>
</evidence>
<dbReference type="Proteomes" id="UP000595841">
    <property type="component" value="Chromosome"/>
</dbReference>
<dbReference type="AlphaFoldDB" id="A0A974PDS2"/>
<gene>
    <name evidence="1" type="ORF">JI735_02040</name>
</gene>
<name>A0A974PDS2_9BACL</name>
<dbReference type="EMBL" id="CP068595">
    <property type="protein sequence ID" value="QQZ61568.1"/>
    <property type="molecule type" value="Genomic_DNA"/>
</dbReference>
<proteinExistence type="predicted"/>
<keyword evidence="2" id="KW-1185">Reference proteome</keyword>